<dbReference type="RefSeq" id="WP_084066948.1">
    <property type="nucleotide sequence ID" value="NZ_FWXY01000002.1"/>
</dbReference>
<dbReference type="EMBL" id="FWXY01000002">
    <property type="protein sequence ID" value="SMC47730.1"/>
    <property type="molecule type" value="Genomic_DNA"/>
</dbReference>
<evidence type="ECO:0000256" key="1">
    <source>
        <dbReference type="SAM" id="MobiDB-lite"/>
    </source>
</evidence>
<evidence type="ECO:0000313" key="3">
    <source>
        <dbReference type="EMBL" id="SMC47730.1"/>
    </source>
</evidence>
<organism evidence="3 4">
    <name type="scientific">Desulfocicer vacuolatum DSM 3385</name>
    <dbReference type="NCBI Taxonomy" id="1121400"/>
    <lineage>
        <taxon>Bacteria</taxon>
        <taxon>Pseudomonadati</taxon>
        <taxon>Thermodesulfobacteriota</taxon>
        <taxon>Desulfobacteria</taxon>
        <taxon>Desulfobacterales</taxon>
        <taxon>Desulfobacteraceae</taxon>
        <taxon>Desulfocicer</taxon>
    </lineage>
</organism>
<protein>
    <recommendedName>
        <fullName evidence="5">DUF4381 domain-containing protein</fullName>
    </recommendedName>
</protein>
<accession>A0A1W1ZGU0</accession>
<dbReference type="STRING" id="1121400.SAMN02746065_102296"/>
<proteinExistence type="predicted"/>
<keyword evidence="2" id="KW-0472">Membrane</keyword>
<dbReference type="Proteomes" id="UP000192418">
    <property type="component" value="Unassembled WGS sequence"/>
</dbReference>
<dbReference type="AlphaFoldDB" id="A0A1W1ZGU0"/>
<evidence type="ECO:0000256" key="2">
    <source>
        <dbReference type="SAM" id="Phobius"/>
    </source>
</evidence>
<keyword evidence="2" id="KW-1133">Transmembrane helix</keyword>
<evidence type="ECO:0000313" key="4">
    <source>
        <dbReference type="Proteomes" id="UP000192418"/>
    </source>
</evidence>
<dbReference type="OrthoDB" id="5422452at2"/>
<feature type="region of interest" description="Disordered" evidence="1">
    <location>
        <begin position="171"/>
        <end position="219"/>
    </location>
</feature>
<evidence type="ECO:0008006" key="5">
    <source>
        <dbReference type="Google" id="ProtNLM"/>
    </source>
</evidence>
<sequence>MHDIHDIEPPIPIGMDPIYIQILLGLAVILLVAGMGLLLFFYLKHRKQKKIIADTLLLPPPLPPDQAAIKALDALADLMKTDPRRYYFEISAVLKTFMGKVFDMGAPEMTTREVVSSLSGLNLDRNLTARTRDFFHFAAMVKYAGITPEIKRIHEDHDLVREFIHFTTGGTMDSDSGAETAPVKGISTNNNPATARGEQAGDLLSPGPDDHPSHIGKGH</sequence>
<name>A0A1W1ZGU0_9BACT</name>
<keyword evidence="2" id="KW-0812">Transmembrane</keyword>
<gene>
    <name evidence="3" type="ORF">SAMN02746065_102296</name>
</gene>
<reference evidence="3 4" key="1">
    <citation type="submission" date="2017-04" db="EMBL/GenBank/DDBJ databases">
        <authorList>
            <person name="Afonso C.L."/>
            <person name="Miller P.J."/>
            <person name="Scott M.A."/>
            <person name="Spackman E."/>
            <person name="Goraichik I."/>
            <person name="Dimitrov K.M."/>
            <person name="Suarez D.L."/>
            <person name="Swayne D.E."/>
        </authorList>
    </citation>
    <scope>NUCLEOTIDE SEQUENCE [LARGE SCALE GENOMIC DNA]</scope>
    <source>
        <strain evidence="3 4">DSM 3385</strain>
    </source>
</reference>
<feature type="transmembrane region" description="Helical" evidence="2">
    <location>
        <begin position="18"/>
        <end position="43"/>
    </location>
</feature>
<keyword evidence="4" id="KW-1185">Reference proteome</keyword>